<feature type="region of interest" description="Disordered" evidence="1">
    <location>
        <begin position="1"/>
        <end position="34"/>
    </location>
</feature>
<evidence type="ECO:0000313" key="2">
    <source>
        <dbReference type="EMBL" id="EXJ86996.1"/>
    </source>
</evidence>
<dbReference type="GeneID" id="19168075"/>
<dbReference type="AlphaFoldDB" id="W9YCM5"/>
<accession>W9YCM5</accession>
<dbReference type="EMBL" id="AMGY01000003">
    <property type="protein sequence ID" value="EXJ86996.1"/>
    <property type="molecule type" value="Genomic_DNA"/>
</dbReference>
<keyword evidence="3" id="KW-1185">Reference proteome</keyword>
<evidence type="ECO:0000256" key="1">
    <source>
        <dbReference type="SAM" id="MobiDB-lite"/>
    </source>
</evidence>
<sequence length="253" mass="27553">MADTSQDQSLPSSMKKTQVLASKPSRTLAVPTADDTPSTLVAKLDQIQQCLDDGGGLAAATDYSRSTISSQSVAEIARSEMTPVEARCWEAYVNGTCRLPAIDWDVDRGETPTSKKGLQKAGRRAEALNRLYGSDRAEPCHAVWFAVNHPVVLQVVKAMARVIGAESRSGQSEGVDSDLADLQTIRAVVATSMEALQRNPSAFKPHTKDINKRLHLLREHQRKIQLRRLARAHQPQPTEPDKASLSSPPDPSP</sequence>
<dbReference type="RefSeq" id="XP_007732275.1">
    <property type="nucleotide sequence ID" value="XM_007734085.1"/>
</dbReference>
<feature type="region of interest" description="Disordered" evidence="1">
    <location>
        <begin position="226"/>
        <end position="253"/>
    </location>
</feature>
<name>W9YCM5_9EURO</name>
<organism evidence="2 3">
    <name type="scientific">Capronia epimyces CBS 606.96</name>
    <dbReference type="NCBI Taxonomy" id="1182542"/>
    <lineage>
        <taxon>Eukaryota</taxon>
        <taxon>Fungi</taxon>
        <taxon>Dikarya</taxon>
        <taxon>Ascomycota</taxon>
        <taxon>Pezizomycotina</taxon>
        <taxon>Eurotiomycetes</taxon>
        <taxon>Chaetothyriomycetidae</taxon>
        <taxon>Chaetothyriales</taxon>
        <taxon>Herpotrichiellaceae</taxon>
        <taxon>Capronia</taxon>
    </lineage>
</organism>
<dbReference type="OrthoDB" id="4812032at2759"/>
<proteinExistence type="predicted"/>
<reference evidence="2 3" key="1">
    <citation type="submission" date="2013-03" db="EMBL/GenBank/DDBJ databases">
        <title>The Genome Sequence of Capronia epimyces CBS 606.96.</title>
        <authorList>
            <consortium name="The Broad Institute Genomics Platform"/>
            <person name="Cuomo C."/>
            <person name="de Hoog S."/>
            <person name="Gorbushina A."/>
            <person name="Walker B."/>
            <person name="Young S.K."/>
            <person name="Zeng Q."/>
            <person name="Gargeya S."/>
            <person name="Fitzgerald M."/>
            <person name="Haas B."/>
            <person name="Abouelleil A."/>
            <person name="Allen A.W."/>
            <person name="Alvarado L."/>
            <person name="Arachchi H.M."/>
            <person name="Berlin A.M."/>
            <person name="Chapman S.B."/>
            <person name="Gainer-Dewar J."/>
            <person name="Goldberg J."/>
            <person name="Griggs A."/>
            <person name="Gujja S."/>
            <person name="Hansen M."/>
            <person name="Howarth C."/>
            <person name="Imamovic A."/>
            <person name="Ireland A."/>
            <person name="Larimer J."/>
            <person name="McCowan C."/>
            <person name="Murphy C."/>
            <person name="Pearson M."/>
            <person name="Poon T.W."/>
            <person name="Priest M."/>
            <person name="Roberts A."/>
            <person name="Saif S."/>
            <person name="Shea T."/>
            <person name="Sisk P."/>
            <person name="Sykes S."/>
            <person name="Wortman J."/>
            <person name="Nusbaum C."/>
            <person name="Birren B."/>
        </authorList>
    </citation>
    <scope>NUCLEOTIDE SEQUENCE [LARGE SCALE GENOMIC DNA]</scope>
    <source>
        <strain evidence="2 3">CBS 606.96</strain>
    </source>
</reference>
<protein>
    <submittedName>
        <fullName evidence="2">Uncharacterized protein</fullName>
    </submittedName>
</protein>
<gene>
    <name evidence="2" type="ORF">A1O3_03953</name>
</gene>
<comment type="caution">
    <text evidence="2">The sequence shown here is derived from an EMBL/GenBank/DDBJ whole genome shotgun (WGS) entry which is preliminary data.</text>
</comment>
<dbReference type="Proteomes" id="UP000019478">
    <property type="component" value="Unassembled WGS sequence"/>
</dbReference>
<dbReference type="HOGENOM" id="CLU_1098371_0_0_1"/>
<evidence type="ECO:0000313" key="3">
    <source>
        <dbReference type="Proteomes" id="UP000019478"/>
    </source>
</evidence>
<dbReference type="eggNOG" id="ENOG502SSJJ">
    <property type="taxonomic scope" value="Eukaryota"/>
</dbReference>
<feature type="compositionally biased region" description="Polar residues" evidence="1">
    <location>
        <begin position="1"/>
        <end position="20"/>
    </location>
</feature>